<reference key="1">
    <citation type="submission" date="2010-11" db="EMBL/GenBank/DDBJ databases">
        <title>Complete sequence of Caldicellulosiruptor kronotskyensis 2002.</title>
        <authorList>
            <consortium name="US DOE Joint Genome Institute"/>
            <person name="Lucas S."/>
            <person name="Copeland A."/>
            <person name="Lapidus A."/>
            <person name="Cheng J.-F."/>
            <person name="Bruce D."/>
            <person name="Goodwin L."/>
            <person name="Pitluck S."/>
            <person name="Davenport K."/>
            <person name="Detter J.C."/>
            <person name="Han C."/>
            <person name="Tapia R."/>
            <person name="Land M."/>
            <person name="Hauser L."/>
            <person name="Jeffries C."/>
            <person name="Kyrpides N."/>
            <person name="Ivanova N."/>
            <person name="Mikhailova N."/>
            <person name="Blumer-Schuette S.E."/>
            <person name="Kelly R.M."/>
            <person name="Woyke T."/>
        </authorList>
    </citation>
    <scope>NUCLEOTIDE SEQUENCE</scope>
    <source>
        <strain>2002</strain>
    </source>
</reference>
<sequence>MAEVFCPFYGGYVYRQGDYYKCHNPKNVKYENNSKVAYLLKGHIAMCTTEEYLNCPFYQAYVDSLNQEKNK</sequence>
<keyword evidence="2" id="KW-1185">Reference proteome</keyword>
<name>E4SFA6_CALK2</name>
<dbReference type="AlphaFoldDB" id="E4SFA6"/>
<dbReference type="PATRIC" id="fig|632348.3.peg.1667"/>
<accession>E4SFA6</accession>
<evidence type="ECO:0000313" key="2">
    <source>
        <dbReference type="Proteomes" id="UP000006835"/>
    </source>
</evidence>
<dbReference type="Proteomes" id="UP000006835">
    <property type="component" value="Chromosome"/>
</dbReference>
<reference evidence="1 2" key="2">
    <citation type="journal article" date="2011" name="J. Bacteriol.">
        <title>Complete genome sequences for the anaerobic, extremely thermophilic plant biomass-degrading bacteria Caldicellulosiruptor hydrothermalis, Caldicellulosiruptor kristjanssonii, Caldicellulosiruptor kronotskyensis, Caldicellulosiruptor owensenis, and Caldicellulosiruptor lactoaceticus.</title>
        <authorList>
            <person name="Blumer-Schuette S.E."/>
            <person name="Ozdemir I."/>
            <person name="Mistry D."/>
            <person name="Lucas S."/>
            <person name="Lapidus A."/>
            <person name="Cheng J.F."/>
            <person name="Goodwin L.A."/>
            <person name="Pitluck S."/>
            <person name="Land M.L."/>
            <person name="Hauser L.J."/>
            <person name="Woyke T."/>
            <person name="Mikhailova N."/>
            <person name="Pati A."/>
            <person name="Kyrpides N.C."/>
            <person name="Ivanova N."/>
            <person name="Detter J.C."/>
            <person name="Walston-Davenport K."/>
            <person name="Han S."/>
            <person name="Adams M.W."/>
            <person name="Kelly R.M."/>
        </authorList>
    </citation>
    <scope>NUCLEOTIDE SEQUENCE [LARGE SCALE GENOMIC DNA]</scope>
    <source>
        <strain evidence="2">DSM 18902 / VKM B-2412 / 2002</strain>
    </source>
</reference>
<protein>
    <submittedName>
        <fullName evidence="1">Uncharacterized protein</fullName>
    </submittedName>
</protein>
<dbReference type="RefSeq" id="WP_013430529.1">
    <property type="nucleotide sequence ID" value="NC_014720.1"/>
</dbReference>
<dbReference type="EMBL" id="CP002330">
    <property type="protein sequence ID" value="ADQ46431.1"/>
    <property type="molecule type" value="Genomic_DNA"/>
</dbReference>
<organism evidence="1 2">
    <name type="scientific">Caldicellulosiruptor kronotskyensis (strain DSM 18902 / VKM B-2412 / 2002)</name>
    <dbReference type="NCBI Taxonomy" id="632348"/>
    <lineage>
        <taxon>Bacteria</taxon>
        <taxon>Bacillati</taxon>
        <taxon>Bacillota</taxon>
        <taxon>Bacillota incertae sedis</taxon>
        <taxon>Caldicellulosiruptorales</taxon>
        <taxon>Caldicellulosiruptoraceae</taxon>
        <taxon>Caldicellulosiruptor</taxon>
    </lineage>
</organism>
<evidence type="ECO:0000313" key="1">
    <source>
        <dbReference type="EMBL" id="ADQ46431.1"/>
    </source>
</evidence>
<dbReference type="HOGENOM" id="CLU_2732401_0_0_9"/>
<dbReference type="KEGG" id="ckn:Calkro_1579"/>
<proteinExistence type="predicted"/>
<gene>
    <name evidence="1" type="ordered locus">Calkro_1579</name>
</gene>